<keyword evidence="2 3" id="KW-0479">Metal-binding</keyword>
<feature type="binding site" evidence="3">
    <location>
        <position position="50"/>
    </location>
    <ligand>
        <name>a divalent metal cation</name>
        <dbReference type="ChEBI" id="CHEBI:60240"/>
    </ligand>
</feature>
<dbReference type="Pfam" id="PF05163">
    <property type="entry name" value="DinB"/>
    <property type="match status" value="1"/>
</dbReference>
<evidence type="ECO:0008006" key="6">
    <source>
        <dbReference type="Google" id="ProtNLM"/>
    </source>
</evidence>
<name>A0A2R5FCK7_9PROT</name>
<dbReference type="Proteomes" id="UP000245081">
    <property type="component" value="Unassembled WGS sequence"/>
</dbReference>
<proteinExistence type="inferred from homology"/>
<comment type="caution">
    <text evidence="4">The sequence shown here is derived from an EMBL/GenBank/DDBJ whole genome shotgun (WGS) entry which is preliminary data.</text>
</comment>
<protein>
    <recommendedName>
        <fullName evidence="6">Diguanylate cyclase</fullName>
    </recommendedName>
</protein>
<dbReference type="PANTHER" id="PTHR37302">
    <property type="entry name" value="SLR1116 PROTEIN"/>
    <property type="match status" value="1"/>
</dbReference>
<dbReference type="RefSeq" id="WP_109015850.1">
    <property type="nucleotide sequence ID" value="NZ_BDOQ01000009.1"/>
</dbReference>
<sequence>MIDHGYVVQMARYNAWMNYKLFEAASQLTEEALMLDRQAFFGSLFGTLNHIAVADTVWLKRFADALPHSTLASAQTLPMPQALDNWLFHDFPNLRRYRQSLDQIIQQWAAELTDTDLSHSLHYTNMQGIAAHKPLNGVLMHFFNHQTHHRGQATTLLAQAGQDVGVTDLITLIPNL</sequence>
<accession>A0A2R5FCK7</accession>
<feature type="binding site" evidence="3">
    <location>
        <position position="145"/>
    </location>
    <ligand>
        <name>a divalent metal cation</name>
        <dbReference type="ChEBI" id="CHEBI:60240"/>
    </ligand>
</feature>
<evidence type="ECO:0000313" key="5">
    <source>
        <dbReference type="Proteomes" id="UP000245081"/>
    </source>
</evidence>
<gene>
    <name evidence="4" type="ORF">NMK_2262</name>
</gene>
<evidence type="ECO:0000256" key="3">
    <source>
        <dbReference type="PIRSR" id="PIRSR607837-1"/>
    </source>
</evidence>
<keyword evidence="5" id="KW-1185">Reference proteome</keyword>
<dbReference type="AlphaFoldDB" id="A0A2R5FCK7"/>
<dbReference type="GO" id="GO:0046872">
    <property type="term" value="F:metal ion binding"/>
    <property type="evidence" value="ECO:0007669"/>
    <property type="project" value="UniProtKB-KW"/>
</dbReference>
<dbReference type="Gene3D" id="1.20.120.450">
    <property type="entry name" value="dinb family like domain"/>
    <property type="match status" value="1"/>
</dbReference>
<dbReference type="InterPro" id="IPR007837">
    <property type="entry name" value="DinB"/>
</dbReference>
<dbReference type="InterPro" id="IPR034660">
    <property type="entry name" value="DinB/YfiT-like"/>
</dbReference>
<dbReference type="OrthoDB" id="9807509at2"/>
<dbReference type="PANTHER" id="PTHR37302:SF1">
    <property type="entry name" value="PROTEIN DINB"/>
    <property type="match status" value="1"/>
</dbReference>
<organism evidence="4 5">
    <name type="scientific">Novimethylophilus kurashikiensis</name>
    <dbReference type="NCBI Taxonomy" id="1825523"/>
    <lineage>
        <taxon>Bacteria</taxon>
        <taxon>Pseudomonadati</taxon>
        <taxon>Pseudomonadota</taxon>
        <taxon>Betaproteobacteria</taxon>
        <taxon>Nitrosomonadales</taxon>
        <taxon>Methylophilaceae</taxon>
        <taxon>Novimethylophilus</taxon>
    </lineage>
</organism>
<reference evidence="4 5" key="1">
    <citation type="journal article" date="2018" name="Environ. Microbiol.">
        <title>Isolation and genomic characterization of Novimethylophilus kurashikiensis gen. nov. sp. nov., a new lanthanide-dependent methylotrophic species of Methylophilaceae.</title>
        <authorList>
            <person name="Lv H."/>
            <person name="Sahin N."/>
            <person name="Tani A."/>
        </authorList>
    </citation>
    <scope>NUCLEOTIDE SEQUENCE [LARGE SCALE GENOMIC DNA]</scope>
    <source>
        <strain evidence="4 5">La2-4</strain>
    </source>
</reference>
<comment type="similarity">
    <text evidence="1">Belongs to the DinB family.</text>
</comment>
<evidence type="ECO:0000313" key="4">
    <source>
        <dbReference type="EMBL" id="GBG14663.1"/>
    </source>
</evidence>
<evidence type="ECO:0000256" key="2">
    <source>
        <dbReference type="ARBA" id="ARBA00022723"/>
    </source>
</evidence>
<dbReference type="EMBL" id="BDOQ01000009">
    <property type="protein sequence ID" value="GBG14663.1"/>
    <property type="molecule type" value="Genomic_DNA"/>
</dbReference>
<dbReference type="SUPFAM" id="SSF109854">
    <property type="entry name" value="DinB/YfiT-like putative metalloenzymes"/>
    <property type="match status" value="1"/>
</dbReference>
<evidence type="ECO:0000256" key="1">
    <source>
        <dbReference type="ARBA" id="ARBA00008635"/>
    </source>
</evidence>
<feature type="binding site" evidence="3">
    <location>
        <position position="149"/>
    </location>
    <ligand>
        <name>a divalent metal cation</name>
        <dbReference type="ChEBI" id="CHEBI:60240"/>
    </ligand>
</feature>